<keyword evidence="1" id="KW-1133">Transmembrane helix</keyword>
<evidence type="ECO:0000313" key="2">
    <source>
        <dbReference type="EMBL" id="SVD90942.1"/>
    </source>
</evidence>
<feature type="non-terminal residue" evidence="2">
    <location>
        <position position="194"/>
    </location>
</feature>
<dbReference type="AlphaFoldDB" id="A0A382Z627"/>
<proteinExistence type="predicted"/>
<feature type="transmembrane region" description="Helical" evidence="1">
    <location>
        <begin position="49"/>
        <end position="66"/>
    </location>
</feature>
<gene>
    <name evidence="2" type="ORF">METZ01_LOCUS443796</name>
</gene>
<feature type="transmembrane region" description="Helical" evidence="1">
    <location>
        <begin position="129"/>
        <end position="152"/>
    </location>
</feature>
<organism evidence="2">
    <name type="scientific">marine metagenome</name>
    <dbReference type="NCBI Taxonomy" id="408172"/>
    <lineage>
        <taxon>unclassified sequences</taxon>
        <taxon>metagenomes</taxon>
        <taxon>ecological metagenomes</taxon>
    </lineage>
</organism>
<name>A0A382Z627_9ZZZZ</name>
<feature type="transmembrane region" description="Helical" evidence="1">
    <location>
        <begin position="172"/>
        <end position="191"/>
    </location>
</feature>
<evidence type="ECO:0000256" key="1">
    <source>
        <dbReference type="SAM" id="Phobius"/>
    </source>
</evidence>
<accession>A0A382Z627</accession>
<dbReference type="EMBL" id="UINC01181309">
    <property type="protein sequence ID" value="SVD90942.1"/>
    <property type="molecule type" value="Genomic_DNA"/>
</dbReference>
<keyword evidence="1" id="KW-0472">Membrane</keyword>
<feature type="non-terminal residue" evidence="2">
    <location>
        <position position="1"/>
    </location>
</feature>
<reference evidence="2" key="1">
    <citation type="submission" date="2018-05" db="EMBL/GenBank/DDBJ databases">
        <authorList>
            <person name="Lanie J.A."/>
            <person name="Ng W.-L."/>
            <person name="Kazmierczak K.M."/>
            <person name="Andrzejewski T.M."/>
            <person name="Davidsen T.M."/>
            <person name="Wayne K.J."/>
            <person name="Tettelin H."/>
            <person name="Glass J.I."/>
            <person name="Rusch D."/>
            <person name="Podicherti R."/>
            <person name="Tsui H.-C.T."/>
            <person name="Winkler M.E."/>
        </authorList>
    </citation>
    <scope>NUCLEOTIDE SEQUENCE</scope>
</reference>
<feature type="transmembrane region" description="Helical" evidence="1">
    <location>
        <begin position="103"/>
        <end position="122"/>
    </location>
</feature>
<sequence length="194" mass="21844">VNFSQKIRQKVETHTGKMLHPFMKHLGANYSFSALGFSCYMLASAFHWGTFLILILIVFSVLDLSANKKTEITYDSGSLLLAISFLAFYFLSIALSIDPLLSLSLSSIWPSAAFLYLTLSLFTSINRDFQLLSFAFSLFSLMVSSIFLYGYWENSEVSADVLVSIIDHPLFLVPNDLIMLALISPFSFFIIRNT</sequence>
<protein>
    <submittedName>
        <fullName evidence="2">Uncharacterized protein</fullName>
    </submittedName>
</protein>
<keyword evidence="1" id="KW-0812">Transmembrane</keyword>
<feature type="transmembrane region" description="Helical" evidence="1">
    <location>
        <begin position="78"/>
        <end position="97"/>
    </location>
</feature>